<dbReference type="Gene3D" id="1.20.58.60">
    <property type="match status" value="2"/>
</dbReference>
<sequence>MYYAARSYIKPYDECLTWICDKKKQIENSKYEKNRQSLEDGVRQQTKFSEEIEEYRTNVERVLRSTFDDDKQAKLQKSYDELKDVSNRKINCLKTVIEICSLEEHCSRLSRDMDMTSVALVHPGDRAEVKEDGDRIKGFISRTSQDCIFAAQDTWQWIVKLVTCIDRHLNNAANYHQFFHEADETAPWMTRDLDKIQKTFEEVPVSSESGDSQRLMKEIEEILLALKQWETKTDHLWEKANKLVPVHLRTETIEQVIPARAICDYSTQEIIIHNDEDLLLLDNSNPHIWKIRNCRGEEGYVPALCVLIPGPYQTAIDKAVKLRLQLLTEWTNSIKRLGKRLLCYMLLIEAIRSIRRLDKQELLRILDYVEDTLKRHWSDHEGFINLQERILALRMILEEVGDEGINDDKVMEALIIQITSLEKLMNKYKDIYGNWEMFKTSLEASQNPDLMLVVDKWEQLQFVTRDFFSKFWKNQLPMNKSEKSLMTLKTITLQGEKLANPITEETQILDNQWQETRIKDVTYVSERELIRAKKVDLESALGMGADLGMGNDLAKGEVVDGGSGEIAERSLNSDAHRQNHRSRVINIEHALGGGTDHVTTASGWQDERVIESGIQIERPLNRSRQVDITMALGGLTESGYSDVSSTETRETKSGRETGSEESGFSELGVAQSQAASASGGASGGVGGGAGGGAQSGARARRKIYTAFSSEVNSAALHQSEEVFDEGILEEGVLDTHAQYHGSTACQSEIEGAEFGYATMIRTAETEQIQSAELEEKKTFIIRSVVNPYDDSDISLQQAIVEGFIQPTEGVYVNPRTRDTIPIPAAMAKGLIKVVFTTVSRGRERRSTLGIITVKTIRERLRPYDVIAITDTCTGERLTRQEAAKREILHENRGIYVDRKSGDRMLIADAIERGLMEVEYIGEVPEPEVISKTYAVRAVVDLRLKKVITFGEAIRHGIIDKDTGSYRNTLTGESMYVGDAIMRGFLKARKIDRTASLDIDPQNRILVDKTEAIKKKVLQPLKVISAFRRATKITGHSNH</sequence>
<evidence type="ECO:0000256" key="5">
    <source>
        <dbReference type="SAM" id="MobiDB-lite"/>
    </source>
</evidence>
<dbReference type="SMART" id="SM00250">
    <property type="entry name" value="PLEC"/>
    <property type="match status" value="3"/>
</dbReference>
<dbReference type="InterPro" id="IPR036028">
    <property type="entry name" value="SH3-like_dom_sf"/>
</dbReference>
<comment type="caution">
    <text evidence="7">The sequence shown here is derived from an EMBL/GenBank/DDBJ whole genome shotgun (WGS) entry which is preliminary data.</text>
</comment>
<dbReference type="SUPFAM" id="SSF75399">
    <property type="entry name" value="Plakin repeat"/>
    <property type="match status" value="2"/>
</dbReference>
<dbReference type="PANTHER" id="PTHR23169">
    <property type="entry name" value="ENVOPLAKIN"/>
    <property type="match status" value="1"/>
</dbReference>
<dbReference type="GO" id="GO:0005856">
    <property type="term" value="C:cytoskeleton"/>
    <property type="evidence" value="ECO:0007669"/>
    <property type="project" value="InterPro"/>
</dbReference>
<dbReference type="Pfam" id="PF17902">
    <property type="entry name" value="SH3_10"/>
    <property type="match status" value="1"/>
</dbReference>
<dbReference type="InterPro" id="IPR043197">
    <property type="entry name" value="Plakin"/>
</dbReference>
<evidence type="ECO:0000259" key="6">
    <source>
        <dbReference type="PROSITE" id="PS50002"/>
    </source>
</evidence>
<feature type="region of interest" description="Disordered" evidence="5">
    <location>
        <begin position="637"/>
        <end position="695"/>
    </location>
</feature>
<dbReference type="InterPro" id="IPR041615">
    <property type="entry name" value="Desmoplakin_SH3"/>
</dbReference>
<dbReference type="EMBL" id="JAODUP010000875">
    <property type="protein sequence ID" value="KAK2143119.1"/>
    <property type="molecule type" value="Genomic_DNA"/>
</dbReference>
<protein>
    <recommendedName>
        <fullName evidence="6">SH3 domain-containing protein</fullName>
    </recommendedName>
</protein>
<keyword evidence="8" id="KW-1185">Reference proteome</keyword>
<reference evidence="7" key="1">
    <citation type="journal article" date="2023" name="Mol. Biol. Evol.">
        <title>Third-Generation Sequencing Reveals the Adaptive Role of the Epigenome in Three Deep-Sea Polychaetes.</title>
        <authorList>
            <person name="Perez M."/>
            <person name="Aroh O."/>
            <person name="Sun Y."/>
            <person name="Lan Y."/>
            <person name="Juniper S.K."/>
            <person name="Young C.R."/>
            <person name="Angers B."/>
            <person name="Qian P.Y."/>
        </authorList>
    </citation>
    <scope>NUCLEOTIDE SEQUENCE</scope>
    <source>
        <strain evidence="7">P08H-3</strain>
    </source>
</reference>
<feature type="compositionally biased region" description="Gly residues" evidence="5">
    <location>
        <begin position="680"/>
        <end position="694"/>
    </location>
</feature>
<dbReference type="Gene3D" id="3.90.1290.10">
    <property type="entry name" value="Plakin repeat"/>
    <property type="match status" value="1"/>
</dbReference>
<dbReference type="InterPro" id="IPR001452">
    <property type="entry name" value="SH3_domain"/>
</dbReference>
<evidence type="ECO:0000256" key="2">
    <source>
        <dbReference type="ARBA" id="ARBA00022553"/>
    </source>
</evidence>
<dbReference type="SUPFAM" id="SSF46966">
    <property type="entry name" value="Spectrin repeat"/>
    <property type="match status" value="2"/>
</dbReference>
<keyword evidence="3" id="KW-0677">Repeat</keyword>
<keyword evidence="2" id="KW-0597">Phosphoprotein</keyword>
<name>A0AAD9IYM9_9ANNE</name>
<proteinExistence type="predicted"/>
<evidence type="ECO:0000256" key="4">
    <source>
        <dbReference type="PROSITE-ProRule" id="PRU00192"/>
    </source>
</evidence>
<accession>A0AAD9IYM9</accession>
<dbReference type="SUPFAM" id="SSF50044">
    <property type="entry name" value="SH3-domain"/>
    <property type="match status" value="1"/>
</dbReference>
<evidence type="ECO:0000313" key="7">
    <source>
        <dbReference type="EMBL" id="KAK2143119.1"/>
    </source>
</evidence>
<feature type="compositionally biased region" description="Low complexity" evidence="5">
    <location>
        <begin position="668"/>
        <end position="679"/>
    </location>
</feature>
<keyword evidence="1 4" id="KW-0728">SH3 domain</keyword>
<dbReference type="GO" id="GO:0045104">
    <property type="term" value="P:intermediate filament cytoskeleton organization"/>
    <property type="evidence" value="ECO:0007669"/>
    <property type="project" value="InterPro"/>
</dbReference>
<evidence type="ECO:0000313" key="8">
    <source>
        <dbReference type="Proteomes" id="UP001208570"/>
    </source>
</evidence>
<feature type="domain" description="SH3" evidence="6">
    <location>
        <begin position="254"/>
        <end position="311"/>
    </location>
</feature>
<dbReference type="PROSITE" id="PS50002">
    <property type="entry name" value="SH3"/>
    <property type="match status" value="1"/>
</dbReference>
<dbReference type="AlphaFoldDB" id="A0AAD9IYM9"/>
<evidence type="ECO:0000256" key="1">
    <source>
        <dbReference type="ARBA" id="ARBA00022443"/>
    </source>
</evidence>
<evidence type="ECO:0000256" key="3">
    <source>
        <dbReference type="ARBA" id="ARBA00022737"/>
    </source>
</evidence>
<dbReference type="Proteomes" id="UP001208570">
    <property type="component" value="Unassembled WGS sequence"/>
</dbReference>
<organism evidence="7 8">
    <name type="scientific">Paralvinella palmiformis</name>
    <dbReference type="NCBI Taxonomy" id="53620"/>
    <lineage>
        <taxon>Eukaryota</taxon>
        <taxon>Metazoa</taxon>
        <taxon>Spiralia</taxon>
        <taxon>Lophotrochozoa</taxon>
        <taxon>Annelida</taxon>
        <taxon>Polychaeta</taxon>
        <taxon>Sedentaria</taxon>
        <taxon>Canalipalpata</taxon>
        <taxon>Terebellida</taxon>
        <taxon>Terebelliformia</taxon>
        <taxon>Alvinellidae</taxon>
        <taxon>Paralvinella</taxon>
    </lineage>
</organism>
<feature type="compositionally biased region" description="Basic and acidic residues" evidence="5">
    <location>
        <begin position="647"/>
        <end position="658"/>
    </location>
</feature>
<gene>
    <name evidence="7" type="ORF">LSH36_875g01062</name>
</gene>
<dbReference type="Gene3D" id="2.30.30.40">
    <property type="entry name" value="SH3 Domains"/>
    <property type="match status" value="1"/>
</dbReference>
<dbReference type="InterPro" id="IPR035915">
    <property type="entry name" value="Plakin_repeat_sf"/>
</dbReference>
<dbReference type="InterPro" id="IPR001101">
    <property type="entry name" value="Plectin_repeat"/>
</dbReference>